<accession>A0A9X9L997</accession>
<dbReference type="AlphaFoldDB" id="A0A9X9L997"/>
<dbReference type="EMBL" id="LR026985">
    <property type="protein sequence ID" value="VCU40105.1"/>
    <property type="molecule type" value="Genomic_DNA"/>
</dbReference>
<keyword evidence="1" id="KW-0732">Signal</keyword>
<protein>
    <submittedName>
        <fullName evidence="2">BgtTE-56016</fullName>
    </submittedName>
</protein>
<name>A0A9X9L997_BLUGR</name>
<sequence>MLSTLRKLIGWLFLYDEGLAMNWAPTISSDLIAVSFMVKVIGGCIER</sequence>
<evidence type="ECO:0000313" key="3">
    <source>
        <dbReference type="Proteomes" id="UP000324639"/>
    </source>
</evidence>
<keyword evidence="3" id="KW-1185">Reference proteome</keyword>
<organism evidence="2 3">
    <name type="scientific">Blumeria graminis f. sp. tritici</name>
    <dbReference type="NCBI Taxonomy" id="62690"/>
    <lineage>
        <taxon>Eukaryota</taxon>
        <taxon>Fungi</taxon>
        <taxon>Dikarya</taxon>
        <taxon>Ascomycota</taxon>
        <taxon>Pezizomycotina</taxon>
        <taxon>Leotiomycetes</taxon>
        <taxon>Erysiphales</taxon>
        <taxon>Erysiphaceae</taxon>
        <taxon>Blumeria</taxon>
    </lineage>
</organism>
<reference evidence="2 3" key="1">
    <citation type="submission" date="2018-08" db="EMBL/GenBank/DDBJ databases">
        <authorList>
            <person name="Muller C M."/>
        </authorList>
    </citation>
    <scope>NUCLEOTIDE SEQUENCE [LARGE SCALE GENOMIC DNA]</scope>
</reference>
<gene>
    <name evidence="2" type="ORF">BGT96224V316_LOCUS1709</name>
</gene>
<feature type="signal peptide" evidence="1">
    <location>
        <begin position="1"/>
        <end position="20"/>
    </location>
</feature>
<feature type="chain" id="PRO_5040991703" evidence="1">
    <location>
        <begin position="21"/>
        <end position="47"/>
    </location>
</feature>
<proteinExistence type="predicted"/>
<evidence type="ECO:0000256" key="1">
    <source>
        <dbReference type="SAM" id="SignalP"/>
    </source>
</evidence>
<evidence type="ECO:0000313" key="2">
    <source>
        <dbReference type="EMBL" id="VCU40105.1"/>
    </source>
</evidence>
<dbReference type="Proteomes" id="UP000324639">
    <property type="component" value="Chromosome Bgt_-02"/>
</dbReference>